<feature type="transmembrane region" description="Helical" evidence="7">
    <location>
        <begin position="335"/>
        <end position="351"/>
    </location>
</feature>
<feature type="compositionally biased region" description="Polar residues" evidence="6">
    <location>
        <begin position="149"/>
        <end position="163"/>
    </location>
</feature>
<evidence type="ECO:0000313" key="9">
    <source>
        <dbReference type="Proteomes" id="UP001153069"/>
    </source>
</evidence>
<keyword evidence="3 7" id="KW-0812">Transmembrane</keyword>
<feature type="region of interest" description="Disordered" evidence="6">
    <location>
        <begin position="1"/>
        <end position="103"/>
    </location>
</feature>
<dbReference type="Proteomes" id="UP001153069">
    <property type="component" value="Unassembled WGS sequence"/>
</dbReference>
<dbReference type="SUPFAM" id="SSF103473">
    <property type="entry name" value="MFS general substrate transporter"/>
    <property type="match status" value="1"/>
</dbReference>
<feature type="transmembrane region" description="Helical" evidence="7">
    <location>
        <begin position="645"/>
        <end position="664"/>
    </location>
</feature>
<feature type="compositionally biased region" description="Low complexity" evidence="6">
    <location>
        <begin position="1"/>
        <end position="11"/>
    </location>
</feature>
<dbReference type="Gene3D" id="1.20.1250.20">
    <property type="entry name" value="MFS general substrate transporter like domains"/>
    <property type="match status" value="1"/>
</dbReference>
<accession>A0A9N8HR81</accession>
<keyword evidence="4 7" id="KW-1133">Transmembrane helix</keyword>
<reference evidence="8" key="1">
    <citation type="submission" date="2020-06" db="EMBL/GenBank/DDBJ databases">
        <authorList>
            <consortium name="Plant Systems Biology data submission"/>
        </authorList>
    </citation>
    <scope>NUCLEOTIDE SEQUENCE</scope>
    <source>
        <strain evidence="8">D6</strain>
    </source>
</reference>
<keyword evidence="5 7" id="KW-0472">Membrane</keyword>
<evidence type="ECO:0000313" key="8">
    <source>
        <dbReference type="EMBL" id="CAB9519853.1"/>
    </source>
</evidence>
<sequence>MPSTSRSSRSNSRSRRSSRQTANHARNNNNIANIGSRYSRRQRLRDDRSTVSVLTEEEGQATRTNATMNTNTNRNTRTPPNPPTSAVHGNAHGATGNASAGGNTGATPAEIAYRKFEVIRGAFLGALDDVRQAVQTTIQENEREEDSSAAVTHNQGTNDNQSVRSRRSTGTGMGSRSAYSGYSGFSALGFISLQPHNPMGRSANDSQVHGIDDSMGDISHIRRREQDSLDDGSDLGEFSHPSDCTTCADARVFSRSIAVLRFAIFADAINSQVLGPNYALLVQADGHEDSFTTTEPFQFAGAYYFIPMTADVGMVLSSILMGYYSDQPHVGRTKCILACMYVGAVGSILKFLARDSFWTFCAANFFTGLFGGSLAVGMAYVSDVFNDRMQTDAEIGMIVATNMIGRTGGGVIAIAMQKMGLFVPLWVSAAVSALAGVLCHLFMYDAIDKHDVDSFGYYEDDDQNEESQQDDGHDEEEQNDNNNNNNTDNANNTLTEGSSKAPSNDNINNGTRSGLASSLRSTSLIRDASTTTSESPILGGFGYYGGADYSQYDEEDGNYPTKLDYRTLWNILAGELTDNLGSIGLVPICLSPLMFQTFYAQFVENDQEPIMSANAYKYIYVFIAVIVVPGAVIAPLLFQKFGPALCAVGANLLTGAVTLILLQIATLPDQPTSASYAAFVSVLYLSFPLTVISQLSTGPMLDRIAPLHQRGQIQGLNMAAMNLAGALGPFLYGILSDATSTSVTLYTSSAVSALAALVNYMLVGDERFGPQTEDDDEGYPIRASSAAGDIAEDLASRLDSVANSTPSDRHSRSILPSTTTRSVGSMAQDLHVEFMPSIF</sequence>
<feature type="transmembrane region" description="Helical" evidence="7">
    <location>
        <begin position="357"/>
        <end position="381"/>
    </location>
</feature>
<evidence type="ECO:0000256" key="6">
    <source>
        <dbReference type="SAM" id="MobiDB-lite"/>
    </source>
</evidence>
<evidence type="ECO:0000256" key="3">
    <source>
        <dbReference type="ARBA" id="ARBA00022692"/>
    </source>
</evidence>
<evidence type="ECO:0000256" key="1">
    <source>
        <dbReference type="ARBA" id="ARBA00004141"/>
    </source>
</evidence>
<evidence type="ECO:0000256" key="2">
    <source>
        <dbReference type="ARBA" id="ARBA00022448"/>
    </source>
</evidence>
<feature type="compositionally biased region" description="Low complexity" evidence="6">
    <location>
        <begin position="89"/>
        <end position="103"/>
    </location>
</feature>
<feature type="transmembrane region" description="Helical" evidence="7">
    <location>
        <begin position="676"/>
        <end position="695"/>
    </location>
</feature>
<proteinExistence type="predicted"/>
<feature type="region of interest" description="Disordered" evidence="6">
    <location>
        <begin position="455"/>
        <end position="513"/>
    </location>
</feature>
<comment type="subcellular location">
    <subcellularLocation>
        <location evidence="1">Membrane</location>
        <topology evidence="1">Multi-pass membrane protein</topology>
    </subcellularLocation>
</comment>
<feature type="region of interest" description="Disordered" evidence="6">
    <location>
        <begin position="138"/>
        <end position="176"/>
    </location>
</feature>
<feature type="region of interest" description="Disordered" evidence="6">
    <location>
        <begin position="800"/>
        <end position="820"/>
    </location>
</feature>
<dbReference type="InterPro" id="IPR011701">
    <property type="entry name" value="MFS"/>
</dbReference>
<feature type="compositionally biased region" description="Low complexity" evidence="6">
    <location>
        <begin position="22"/>
        <end position="37"/>
    </location>
</feature>
<dbReference type="Pfam" id="PF07690">
    <property type="entry name" value="MFS_1"/>
    <property type="match status" value="2"/>
</dbReference>
<dbReference type="GO" id="GO:0016020">
    <property type="term" value="C:membrane"/>
    <property type="evidence" value="ECO:0007669"/>
    <property type="project" value="UniProtKB-SubCell"/>
</dbReference>
<feature type="compositionally biased region" description="Polar residues" evidence="6">
    <location>
        <begin position="493"/>
        <end position="513"/>
    </location>
</feature>
<gene>
    <name evidence="8" type="ORF">SEMRO_1052_G235780.1</name>
</gene>
<dbReference type="EMBL" id="CAICTM010001050">
    <property type="protein sequence ID" value="CAB9519853.1"/>
    <property type="molecule type" value="Genomic_DNA"/>
</dbReference>
<dbReference type="PANTHER" id="PTHR23504">
    <property type="entry name" value="MAJOR FACILITATOR SUPERFAMILY DOMAIN-CONTAINING PROTEIN 10"/>
    <property type="match status" value="1"/>
</dbReference>
<dbReference type="InterPro" id="IPR036259">
    <property type="entry name" value="MFS_trans_sf"/>
</dbReference>
<feature type="transmembrane region" description="Helical" evidence="7">
    <location>
        <begin position="619"/>
        <end position="638"/>
    </location>
</feature>
<keyword evidence="9" id="KW-1185">Reference proteome</keyword>
<evidence type="ECO:0008006" key="10">
    <source>
        <dbReference type="Google" id="ProtNLM"/>
    </source>
</evidence>
<feature type="transmembrane region" description="Helical" evidence="7">
    <location>
        <begin position="716"/>
        <end position="735"/>
    </location>
</feature>
<feature type="compositionally biased region" description="Low complexity" evidence="6">
    <location>
        <begin position="480"/>
        <end position="492"/>
    </location>
</feature>
<comment type="caution">
    <text evidence="8">The sequence shown here is derived from an EMBL/GenBank/DDBJ whole genome shotgun (WGS) entry which is preliminary data.</text>
</comment>
<feature type="compositionally biased region" description="Acidic residues" evidence="6">
    <location>
        <begin position="458"/>
        <end position="479"/>
    </location>
</feature>
<keyword evidence="2" id="KW-0813">Transport</keyword>
<feature type="transmembrane region" description="Helical" evidence="7">
    <location>
        <begin position="421"/>
        <end position="444"/>
    </location>
</feature>
<feature type="transmembrane region" description="Helical" evidence="7">
    <location>
        <begin position="302"/>
        <end position="323"/>
    </location>
</feature>
<dbReference type="AlphaFoldDB" id="A0A9N8HR81"/>
<evidence type="ECO:0000256" key="5">
    <source>
        <dbReference type="ARBA" id="ARBA00023136"/>
    </source>
</evidence>
<evidence type="ECO:0000256" key="4">
    <source>
        <dbReference type="ARBA" id="ARBA00022989"/>
    </source>
</evidence>
<dbReference type="PANTHER" id="PTHR23504:SF15">
    <property type="entry name" value="MAJOR FACILITATOR SUPERFAMILY (MFS) PROFILE DOMAIN-CONTAINING PROTEIN"/>
    <property type="match status" value="1"/>
</dbReference>
<protein>
    <recommendedName>
        <fullName evidence="10">Major facilitator superfamily (MFS) profile domain-containing protein</fullName>
    </recommendedName>
</protein>
<feature type="transmembrane region" description="Helical" evidence="7">
    <location>
        <begin position="741"/>
        <end position="762"/>
    </location>
</feature>
<dbReference type="GO" id="GO:0022857">
    <property type="term" value="F:transmembrane transporter activity"/>
    <property type="evidence" value="ECO:0007669"/>
    <property type="project" value="InterPro"/>
</dbReference>
<feature type="compositionally biased region" description="Low complexity" evidence="6">
    <location>
        <begin position="62"/>
        <end position="78"/>
    </location>
</feature>
<dbReference type="OrthoDB" id="10262656at2759"/>
<organism evidence="8 9">
    <name type="scientific">Seminavis robusta</name>
    <dbReference type="NCBI Taxonomy" id="568900"/>
    <lineage>
        <taxon>Eukaryota</taxon>
        <taxon>Sar</taxon>
        <taxon>Stramenopiles</taxon>
        <taxon>Ochrophyta</taxon>
        <taxon>Bacillariophyta</taxon>
        <taxon>Bacillariophyceae</taxon>
        <taxon>Bacillariophycidae</taxon>
        <taxon>Naviculales</taxon>
        <taxon>Naviculaceae</taxon>
        <taxon>Seminavis</taxon>
    </lineage>
</organism>
<name>A0A9N8HR81_9STRA</name>
<evidence type="ECO:0000256" key="7">
    <source>
        <dbReference type="SAM" id="Phobius"/>
    </source>
</evidence>